<dbReference type="Gene3D" id="3.90.1690.10">
    <property type="entry name" value="phage-related protein like domain"/>
    <property type="match status" value="1"/>
</dbReference>
<comment type="caution">
    <text evidence="1">The sequence shown here is derived from an EMBL/GenBank/DDBJ whole genome shotgun (WGS) entry which is preliminary data.</text>
</comment>
<accession>A0A4R8I6J1</accession>
<proteinExistence type="predicted"/>
<dbReference type="Proteomes" id="UP000295313">
    <property type="component" value="Unassembled WGS sequence"/>
</dbReference>
<keyword evidence="2" id="KW-1185">Reference proteome</keyword>
<dbReference type="RefSeq" id="WP_221411224.1">
    <property type="nucleotide sequence ID" value="NZ_SOEO01000002.1"/>
</dbReference>
<dbReference type="Pfam" id="PF03864">
    <property type="entry name" value="Phage_cap_E"/>
    <property type="match status" value="1"/>
</dbReference>
<evidence type="ECO:0000313" key="2">
    <source>
        <dbReference type="Proteomes" id="UP000295313"/>
    </source>
</evidence>
<name>A0A4R8I6J1_9FLAO</name>
<sequence>MSINKTLLAGVSEKGMDAVIRSYDFKPYYFPTLFPLKENLTLDFKTLEAVAGLKVAGDIVSRGSTIGRKKREAIGKVGGIIPKIAVSREMDENDLTEYETALALAGGNPNLVSIVRFWGEDMQFCWDAVASRIEWMALRQLSTGKLKLTQSDNQNVVTEFDVDYQIPAANRNTVGTLWGSQADATPVKDLEDRVKFAKSKGFNPKVVLMNKNTFAKFASTEEVIKKSASFANNALGISQTPSLEDINNMLRREAWLNGLQISVIDQDIAIEIDGKRTVSNPFIDDVATLVESPVMGNTFWKTPVDMKLQASSAIKVMNGPIMIKKFSNEEPVEEVTQGIANAFPAWNGANRSLILSV</sequence>
<protein>
    <submittedName>
        <fullName evidence="1">Major capsid protein E</fullName>
    </submittedName>
</protein>
<reference evidence="1 2" key="1">
    <citation type="submission" date="2019-03" db="EMBL/GenBank/DDBJ databases">
        <title>Genomic Encyclopedia of Type Strains, Phase III (KMG-III): the genomes of soil and plant-associated and newly described type strains.</title>
        <authorList>
            <person name="Whitman W."/>
        </authorList>
    </citation>
    <scope>NUCLEOTIDE SEQUENCE [LARGE SCALE GENOMIC DNA]</scope>
    <source>
        <strain evidence="1 2">CGMCC 1.12802</strain>
    </source>
</reference>
<dbReference type="EMBL" id="SOEO01000002">
    <property type="protein sequence ID" value="TDX83985.1"/>
    <property type="molecule type" value="Genomic_DNA"/>
</dbReference>
<organism evidence="1 2">
    <name type="scientific">Epilithonimonas xixisoli</name>
    <dbReference type="NCBI Taxonomy" id="1476462"/>
    <lineage>
        <taxon>Bacteria</taxon>
        <taxon>Pseudomonadati</taxon>
        <taxon>Bacteroidota</taxon>
        <taxon>Flavobacteriia</taxon>
        <taxon>Flavobacteriales</taxon>
        <taxon>Weeksellaceae</taxon>
        <taxon>Chryseobacterium group</taxon>
        <taxon>Epilithonimonas</taxon>
    </lineage>
</organism>
<dbReference type="InterPro" id="IPR005564">
    <property type="entry name" value="Major_capsid_GpE"/>
</dbReference>
<evidence type="ECO:0000313" key="1">
    <source>
        <dbReference type="EMBL" id="TDX83985.1"/>
    </source>
</evidence>
<gene>
    <name evidence="1" type="ORF">B0I22_1573</name>
</gene>
<dbReference type="AlphaFoldDB" id="A0A4R8I6J1"/>
<dbReference type="InterPro" id="IPR053738">
    <property type="entry name" value="Lambda_capsid_assembly"/>
</dbReference>